<dbReference type="GO" id="GO:0005739">
    <property type="term" value="C:mitochondrion"/>
    <property type="evidence" value="ECO:0007669"/>
    <property type="project" value="TreeGrafter"/>
</dbReference>
<evidence type="ECO:0000259" key="6">
    <source>
        <dbReference type="Pfam" id="PF13847"/>
    </source>
</evidence>
<protein>
    <recommendedName>
        <fullName evidence="6">Methyltransferase domain-containing protein</fullName>
    </recommendedName>
</protein>
<dbReference type="PANTHER" id="PTHR18895">
    <property type="entry name" value="HEMK METHYLTRANSFERASE"/>
    <property type="match status" value="1"/>
</dbReference>
<evidence type="ECO:0000256" key="2">
    <source>
        <dbReference type="ARBA" id="ARBA00022679"/>
    </source>
</evidence>
<dbReference type="Pfam" id="PF13847">
    <property type="entry name" value="Methyltransf_31"/>
    <property type="match status" value="1"/>
</dbReference>
<feature type="domain" description="Methyltransferase" evidence="6">
    <location>
        <begin position="219"/>
        <end position="283"/>
    </location>
</feature>
<sequence length="422" mass="47753">MRRLLWWSLYPSTLIAFTLQHASRNMVSFQKVRGLKLVSTCDSNVSEAQEEVDSDEEEKETLENDGDSGSVTEISETMLLGLPRTQQRRELHTSCLSEGERDTLSRMIYEAHYSGMGSEKEDRAMLYQSALEVRWLEDWAFEKVGQEKSAEARRMVKKAVIERVDLHKPLAYIIGQQPFYSCNIRCVPPLLCPRPETEMWTHWLVRTHLWRASLANAPIKVLDMCCGSGCVGIAIAKHIPLAEVIGVDILEEAVCVSEENARINGLDSRRYRAVKSDMFEVFTNPHCGDGAGGRGKRRLSDSHAMSFDLLVSNPPYVLPEQYVDLPPGVKMWESKLALVGDEKRATQQHLYFQELCELGAAILKPKSKRAEALRGAPNIIIEVGLQAELVASLMERSKLWEDVEVHLDYAQQPRWISAISIH</sequence>
<evidence type="ECO:0000256" key="3">
    <source>
        <dbReference type="ARBA" id="ARBA00022691"/>
    </source>
</evidence>
<dbReference type="Gene3D" id="3.40.50.150">
    <property type="entry name" value="Vaccinia Virus protein VP39"/>
    <property type="match status" value="1"/>
</dbReference>
<evidence type="ECO:0000313" key="7">
    <source>
        <dbReference type="EMBL" id="CCC51927.1"/>
    </source>
</evidence>
<dbReference type="InterPro" id="IPR025714">
    <property type="entry name" value="Methyltranfer_dom"/>
</dbReference>
<dbReference type="PANTHER" id="PTHR18895:SF74">
    <property type="entry name" value="MTRF1L RELEASE FACTOR GLUTAMINE METHYLTRANSFERASE"/>
    <property type="match status" value="1"/>
</dbReference>
<keyword evidence="1" id="KW-0489">Methyltransferase</keyword>
<evidence type="ECO:0000256" key="1">
    <source>
        <dbReference type="ARBA" id="ARBA00022603"/>
    </source>
</evidence>
<dbReference type="InterPro" id="IPR002052">
    <property type="entry name" value="DNA_methylase_N6_adenine_CS"/>
</dbReference>
<feature type="region of interest" description="Disordered" evidence="4">
    <location>
        <begin position="46"/>
        <end position="70"/>
    </location>
</feature>
<dbReference type="PROSITE" id="PS00092">
    <property type="entry name" value="N6_MTASE"/>
    <property type="match status" value="1"/>
</dbReference>
<keyword evidence="5" id="KW-0732">Signal</keyword>
<dbReference type="CDD" id="cd02440">
    <property type="entry name" value="AdoMet_MTases"/>
    <property type="match status" value="1"/>
</dbReference>
<dbReference type="OMA" id="RPETEMW"/>
<reference evidence="7" key="1">
    <citation type="journal article" date="2012" name="Proc. Natl. Acad. Sci. U.S.A.">
        <title>Antigenic diversity is generated by distinct evolutionary mechanisms in African trypanosome species.</title>
        <authorList>
            <person name="Jackson A.P."/>
            <person name="Berry A."/>
            <person name="Aslett M."/>
            <person name="Allison H.C."/>
            <person name="Burton P."/>
            <person name="Vavrova-Anderson J."/>
            <person name="Brown R."/>
            <person name="Browne H."/>
            <person name="Corton N."/>
            <person name="Hauser H."/>
            <person name="Gamble J."/>
            <person name="Gilderthorp R."/>
            <person name="Marcello L."/>
            <person name="McQuillan J."/>
            <person name="Otto T.D."/>
            <person name="Quail M.A."/>
            <person name="Sanders M.J."/>
            <person name="van Tonder A."/>
            <person name="Ginger M.L."/>
            <person name="Field M.C."/>
            <person name="Barry J.D."/>
            <person name="Hertz-Fowler C."/>
            <person name="Berriman M."/>
        </authorList>
    </citation>
    <scope>NUCLEOTIDE SEQUENCE</scope>
    <source>
        <strain evidence="7">Y486</strain>
    </source>
</reference>
<dbReference type="InterPro" id="IPR050320">
    <property type="entry name" value="N5-glutamine_MTase"/>
</dbReference>
<dbReference type="NCBIfam" id="TIGR00536">
    <property type="entry name" value="hemK_fam"/>
    <property type="match status" value="1"/>
</dbReference>
<dbReference type="GO" id="GO:0003676">
    <property type="term" value="F:nucleic acid binding"/>
    <property type="evidence" value="ECO:0007669"/>
    <property type="project" value="InterPro"/>
</dbReference>
<name>G0U7R9_TRYVY</name>
<feature type="chain" id="PRO_5003409892" description="Methyltransferase domain-containing protein" evidence="5">
    <location>
        <begin position="17"/>
        <end position="422"/>
    </location>
</feature>
<keyword evidence="2" id="KW-0808">Transferase</keyword>
<dbReference type="EMBL" id="HE573026">
    <property type="protein sequence ID" value="CCC51927.1"/>
    <property type="molecule type" value="Genomic_DNA"/>
</dbReference>
<proteinExistence type="predicted"/>
<dbReference type="InterPro" id="IPR029063">
    <property type="entry name" value="SAM-dependent_MTases_sf"/>
</dbReference>
<dbReference type="GO" id="GO:0008276">
    <property type="term" value="F:protein methyltransferase activity"/>
    <property type="evidence" value="ECO:0007669"/>
    <property type="project" value="InterPro"/>
</dbReference>
<dbReference type="AlphaFoldDB" id="G0U7R9"/>
<keyword evidence="3" id="KW-0949">S-adenosyl-L-methionine</keyword>
<feature type="signal peptide" evidence="5">
    <location>
        <begin position="1"/>
        <end position="16"/>
    </location>
</feature>
<gene>
    <name evidence="7" type="ORF">TVY486_1009720</name>
</gene>
<dbReference type="SUPFAM" id="SSF53335">
    <property type="entry name" value="S-adenosyl-L-methionine-dependent methyltransferases"/>
    <property type="match status" value="1"/>
</dbReference>
<dbReference type="VEuPathDB" id="TriTrypDB:TvY486_1009720"/>
<dbReference type="GO" id="GO:0032259">
    <property type="term" value="P:methylation"/>
    <property type="evidence" value="ECO:0007669"/>
    <property type="project" value="UniProtKB-KW"/>
</dbReference>
<feature type="compositionally biased region" description="Acidic residues" evidence="4">
    <location>
        <begin position="48"/>
        <end position="66"/>
    </location>
</feature>
<evidence type="ECO:0000256" key="4">
    <source>
        <dbReference type="SAM" id="MobiDB-lite"/>
    </source>
</evidence>
<dbReference type="InterPro" id="IPR004556">
    <property type="entry name" value="HemK-like"/>
</dbReference>
<accession>G0U7R9</accession>
<organism evidence="7">
    <name type="scientific">Trypanosoma vivax (strain Y486)</name>
    <dbReference type="NCBI Taxonomy" id="1055687"/>
    <lineage>
        <taxon>Eukaryota</taxon>
        <taxon>Discoba</taxon>
        <taxon>Euglenozoa</taxon>
        <taxon>Kinetoplastea</taxon>
        <taxon>Metakinetoplastina</taxon>
        <taxon>Trypanosomatida</taxon>
        <taxon>Trypanosomatidae</taxon>
        <taxon>Trypanosoma</taxon>
        <taxon>Duttonella</taxon>
    </lineage>
</organism>
<evidence type="ECO:0000256" key="5">
    <source>
        <dbReference type="SAM" id="SignalP"/>
    </source>
</evidence>